<dbReference type="AlphaFoldDB" id="A0A9D2RYQ7"/>
<proteinExistence type="predicted"/>
<evidence type="ECO:0000313" key="2">
    <source>
        <dbReference type="EMBL" id="HJB37712.1"/>
    </source>
</evidence>
<evidence type="ECO:0000313" key="3">
    <source>
        <dbReference type="Proteomes" id="UP000824214"/>
    </source>
</evidence>
<name>A0A9D2RYQ7_9FIRM</name>
<dbReference type="Proteomes" id="UP000824214">
    <property type="component" value="Unassembled WGS sequence"/>
</dbReference>
<dbReference type="InterPro" id="IPR011006">
    <property type="entry name" value="CheY-like_superfamily"/>
</dbReference>
<evidence type="ECO:0000256" key="1">
    <source>
        <dbReference type="SAM" id="Coils"/>
    </source>
</evidence>
<keyword evidence="1" id="KW-0175">Coiled coil</keyword>
<gene>
    <name evidence="2" type="ORF">H9942_06545</name>
</gene>
<feature type="coiled-coil region" evidence="1">
    <location>
        <begin position="325"/>
        <end position="352"/>
    </location>
</feature>
<comment type="caution">
    <text evidence="2">The sequence shown here is derived from an EMBL/GenBank/DDBJ whole genome shotgun (WGS) entry which is preliminary data.</text>
</comment>
<organism evidence="2 3">
    <name type="scientific">Candidatus Acutalibacter ornithocaccae</name>
    <dbReference type="NCBI Taxonomy" id="2838416"/>
    <lineage>
        <taxon>Bacteria</taxon>
        <taxon>Bacillati</taxon>
        <taxon>Bacillota</taxon>
        <taxon>Clostridia</taxon>
        <taxon>Eubacteriales</taxon>
        <taxon>Acutalibacteraceae</taxon>
        <taxon>Acutalibacter</taxon>
    </lineage>
</organism>
<reference evidence="2" key="1">
    <citation type="journal article" date="2021" name="PeerJ">
        <title>Extensive microbial diversity within the chicken gut microbiome revealed by metagenomics and culture.</title>
        <authorList>
            <person name="Gilroy R."/>
            <person name="Ravi A."/>
            <person name="Getino M."/>
            <person name="Pursley I."/>
            <person name="Horton D.L."/>
            <person name="Alikhan N.F."/>
            <person name="Baker D."/>
            <person name="Gharbi K."/>
            <person name="Hall N."/>
            <person name="Watson M."/>
            <person name="Adriaenssens E.M."/>
            <person name="Foster-Nyarko E."/>
            <person name="Jarju S."/>
            <person name="Secka A."/>
            <person name="Antonio M."/>
            <person name="Oren A."/>
            <person name="Chaudhuri R.R."/>
            <person name="La Ragione R."/>
            <person name="Hildebrand F."/>
            <person name="Pallen M.J."/>
        </authorList>
    </citation>
    <scope>NUCLEOTIDE SEQUENCE</scope>
    <source>
        <strain evidence="2">ChiBcolR8-3208</strain>
    </source>
</reference>
<feature type="coiled-coil region" evidence="1">
    <location>
        <begin position="166"/>
        <end position="285"/>
    </location>
</feature>
<reference evidence="2" key="2">
    <citation type="submission" date="2021-04" db="EMBL/GenBank/DDBJ databases">
        <authorList>
            <person name="Gilroy R."/>
        </authorList>
    </citation>
    <scope>NUCLEOTIDE SEQUENCE</scope>
    <source>
        <strain evidence="2">ChiBcolR8-3208</strain>
    </source>
</reference>
<dbReference type="EMBL" id="DWXZ01000136">
    <property type="protein sequence ID" value="HJB37712.1"/>
    <property type="molecule type" value="Genomic_DNA"/>
</dbReference>
<accession>A0A9D2RYQ7</accession>
<protein>
    <recommendedName>
        <fullName evidence="4">Response regulatory domain-containing protein</fullName>
    </recommendedName>
</protein>
<dbReference type="SUPFAM" id="SSF52172">
    <property type="entry name" value="CheY-like"/>
    <property type="match status" value="1"/>
</dbReference>
<sequence>MTILLVDSDKRALDREAQRLSRRQSGIVVVLHSSAADAEKFAMHHDVDIVYVREKLDEMSGQELVRRILRFRPTAECHVLGPEEDIPFAGASCREWDPFETEANEFDSPQEENTMVGALVNRMEAKPLGRHYSFAKTEREGDLPMTEHELRGLGRRQLLELMLEQGKEMESSKAAYEKDLDFLKAEHERDLEYLKAEHEKETSQLKKELEQAKAAIKEQANSVNEAELEAQKSQFEQTVESLKAQHQQDLDALREEHKEETAHLREELEQAKKSLEKREIALNEAGSIAVAALQINGVFEAAQAASQQYIENIRSLSDRQAAICAQRDVENRVEVERKLKEAEEKCAAMEYASKRKCEAMEQEAKQKSEAYWTEVSRRLQSFYENHRELKRLLDFGTPGAQF</sequence>
<evidence type="ECO:0008006" key="4">
    <source>
        <dbReference type="Google" id="ProtNLM"/>
    </source>
</evidence>